<protein>
    <submittedName>
        <fullName evidence="1">Unnamed protein product</fullName>
    </submittedName>
</protein>
<keyword evidence="2" id="KW-1185">Reference proteome</keyword>
<sequence length="368" mass="40170">MMSAPKPPSLSDRPCTCLMAWVRNWADPVVLDLAKGLAVTGSKRVLLSLEGETNHSPAAMINAGLLLNSLVCGRAVSEGIGRTSPNTFQLEYGRFNVSCVGVCDKLFTATCSAIAELPAETPLSELDMALEGSGRWSWLAYALCGGASEAIIPSVAIWGGTLTKSDVQIMSVVLRTNYPQPILENGQNDNHQYGFVNIPEGTQLHFCGVNDVDIGTFVVPSRCRCRALYDPTDGEWISIIVPGYGMCKSMLEGGVEFVPDPEKSSSRKKCVSTCLAIGSVKFETPTMLMDMLALVTRGLRELTILADNDDNMTHRIDVDLYALSIACPELQDLTFRAFNVVVSEYNEPLRRWPVKTIRLHNTRVDCPT</sequence>
<dbReference type="EMBL" id="BSXT01008879">
    <property type="protein sequence ID" value="GMF67884.1"/>
    <property type="molecule type" value="Genomic_DNA"/>
</dbReference>
<proteinExistence type="predicted"/>
<organism evidence="1 2">
    <name type="scientific">Phytophthora fragariaefolia</name>
    <dbReference type="NCBI Taxonomy" id="1490495"/>
    <lineage>
        <taxon>Eukaryota</taxon>
        <taxon>Sar</taxon>
        <taxon>Stramenopiles</taxon>
        <taxon>Oomycota</taxon>
        <taxon>Peronosporomycetes</taxon>
        <taxon>Peronosporales</taxon>
        <taxon>Peronosporaceae</taxon>
        <taxon>Phytophthora</taxon>
    </lineage>
</organism>
<reference evidence="1" key="1">
    <citation type="submission" date="2023-04" db="EMBL/GenBank/DDBJ databases">
        <title>Phytophthora fragariaefolia NBRC 109709.</title>
        <authorList>
            <person name="Ichikawa N."/>
            <person name="Sato H."/>
            <person name="Tonouchi N."/>
        </authorList>
    </citation>
    <scope>NUCLEOTIDE SEQUENCE</scope>
    <source>
        <strain evidence="1">NBRC 109709</strain>
    </source>
</reference>
<dbReference type="OrthoDB" id="121413at2759"/>
<dbReference type="AlphaFoldDB" id="A0A9W6YKZ9"/>
<evidence type="ECO:0000313" key="2">
    <source>
        <dbReference type="Proteomes" id="UP001165121"/>
    </source>
</evidence>
<comment type="caution">
    <text evidence="1">The sequence shown here is derived from an EMBL/GenBank/DDBJ whole genome shotgun (WGS) entry which is preliminary data.</text>
</comment>
<evidence type="ECO:0000313" key="1">
    <source>
        <dbReference type="EMBL" id="GMF67884.1"/>
    </source>
</evidence>
<dbReference type="Proteomes" id="UP001165121">
    <property type="component" value="Unassembled WGS sequence"/>
</dbReference>
<name>A0A9W6YKZ9_9STRA</name>
<gene>
    <name evidence="1" type="ORF">Pfra01_002841200</name>
</gene>
<accession>A0A9W6YKZ9</accession>